<sequence>MHIYTATSPTHELRKVWRNGSDGPWQDESAEGYRYAKDFIYDEHHVDALDGVCDLLNRLSDVPNASLVLGKPLIESGGRTGIDFVDVATTLFLADLDSLEFDGTAEEAICYAFPFLRGRKYVYAYSPSSGFKPGHRLRVVFEVEPMDLTVMQIYAEQWNADLCRRLGFNRNFIDHGIYKAAGFVFTSRPKLKGLDDPHPVRAFVADGIDGPVALPQMPNMVEVDAGSMVSVGTMPTLRWDPNNRHSNSVFPFMVGFKTAFPDSTYLECWTALKAEYDRLCVSVKDQSEFGEKYVQARYQKITGAKRKRKAFPTIRNELPLNAAEKMLSDEIKKFVEAREPGVKVIEAEAGIGKTYSALYWLGVETRYTEQTGVATFQTDLYVPNHNLSAQIEAEARSHGMTAYTELGRGQELNGRPVCTKHEAISKVQGIVSETRKTFCGNDMVQCSDRPGCIWWDLHDKSLSHDLRIRTHAHLPLQIAKEPGMSRVPDFVVIDENFIGALVKQGYVEVKDLCDVTRHDMAEWLLKIAVVIKEGLTIERLEAAGFTADICKALIKAETELAPEVEITPDMSAEEALKAAGCYDGQWYKYASFWRRLRDALEARSLNRLRVTKNKKGIFLNWRQKIAGIPWDNETDRPRVPVLILSATIKRSMVEAVLPIDEWVTIEVEKHKDAQVTQVMLNASKASLLYGTGERVEEYKETNAAKKAAAAKFRDDLMLVSEGRHLFSYKSLIDEGVPLAGWFNAVEGLNDWAGGKIDIVGRPLPEPEVVEDMARAIHQDGAQIVSDGMWYNKRPIATVGEKGVAWCERHSDPRVEDVRWVVCEGAMMQAAARARHVRRSCEIRLFTNMVLPVHVDEVARFETLLPEEREYQDAPVRVASPALAKHMFSKFDGMSANGIKQSLGNLHDWADKNDAELIEVRLKDQKHWSRVLIARDGWQYLCDRVKVVDWRDVVARADDNADRITVLRCQTEHARDVMVLREAFEREAWHDEDGFVPSGKVRGAWGEIDIGAMVGTVRQDADQWLHG</sequence>
<dbReference type="EMBL" id="CP002623">
    <property type="protein sequence ID" value="AEI94257.1"/>
    <property type="molecule type" value="Genomic_DNA"/>
</dbReference>
<evidence type="ECO:0000313" key="1">
    <source>
        <dbReference type="EMBL" id="AEI94257.1"/>
    </source>
</evidence>
<dbReference type="RefSeq" id="WP_013962181.1">
    <property type="nucleotide sequence ID" value="NC_015730.1"/>
</dbReference>
<reference evidence="1 2" key="1">
    <citation type="journal article" date="2011" name="BMC Genomics">
        <title>Comparative genome analysis and genome-guided physiological analysis of Roseobacter litoralis.</title>
        <authorList>
            <person name="Kalhoefer D."/>
            <person name="Thole S."/>
            <person name="Voget S."/>
            <person name="Lehmann R."/>
            <person name="Liesegang H."/>
            <person name="Wollher A."/>
            <person name="Daniel R."/>
            <person name="Simon M."/>
            <person name="Brinkhoff T."/>
        </authorList>
    </citation>
    <scope>NUCLEOTIDE SEQUENCE [LARGE SCALE GENOMIC DNA]</scope>
    <source>
        <strain evidence="2">ATCC 49566 / DSM 6996 / JCM 21268 / NBRC 15278 / OCh 149</strain>
    </source>
</reference>
<dbReference type="AlphaFoldDB" id="F7ZAR1"/>
<dbReference type="eggNOG" id="COG1199">
    <property type="taxonomic scope" value="Bacteria"/>
</dbReference>
<dbReference type="HOGENOM" id="CLU_295087_0_0_5"/>
<dbReference type="KEGG" id="rli:RLO149_c022840"/>
<proteinExistence type="predicted"/>
<organism evidence="1 2">
    <name type="scientific">Roseobacter litoralis (strain ATCC 49566 / DSM 6996 / JCM 21268 / NBRC 15278 / OCh 149)</name>
    <dbReference type="NCBI Taxonomy" id="391595"/>
    <lineage>
        <taxon>Bacteria</taxon>
        <taxon>Pseudomonadati</taxon>
        <taxon>Pseudomonadota</taxon>
        <taxon>Alphaproteobacteria</taxon>
        <taxon>Rhodobacterales</taxon>
        <taxon>Roseobacteraceae</taxon>
        <taxon>Roseobacter</taxon>
    </lineage>
</organism>
<accession>F7ZAR1</accession>
<evidence type="ECO:0000313" key="2">
    <source>
        <dbReference type="Proteomes" id="UP000001353"/>
    </source>
</evidence>
<gene>
    <name evidence="1" type="ordered locus">RLO149_c022840</name>
</gene>
<dbReference type="Proteomes" id="UP000001353">
    <property type="component" value="Chromosome"/>
</dbReference>
<keyword evidence="2" id="KW-1185">Reference proteome</keyword>
<evidence type="ECO:0008006" key="3">
    <source>
        <dbReference type="Google" id="ProtNLM"/>
    </source>
</evidence>
<name>F7ZAR1_ROSLO</name>
<dbReference type="OrthoDB" id="123525at2"/>
<protein>
    <recommendedName>
        <fullName evidence="3">Helicase/UvrB N-terminal domain-containing protein</fullName>
    </recommendedName>
</protein>